<dbReference type="STRING" id="1395571.TMS3_0104770"/>
<dbReference type="Proteomes" id="UP000030063">
    <property type="component" value="Unassembled WGS sequence"/>
</dbReference>
<dbReference type="EMBL" id="AWSQ01000001">
    <property type="protein sequence ID" value="KFX71247.1"/>
    <property type="molecule type" value="Genomic_DNA"/>
</dbReference>
<name>A0A0A1YMU8_9PSED</name>
<dbReference type="InterPro" id="IPR021074">
    <property type="entry name" value="Formate_DH_dsu"/>
</dbReference>
<dbReference type="AlphaFoldDB" id="A0A0A1YMU8"/>
<proteinExistence type="predicted"/>
<dbReference type="Pfam" id="PF11390">
    <property type="entry name" value="FdsD"/>
    <property type="match status" value="1"/>
</dbReference>
<evidence type="ECO:0000313" key="2">
    <source>
        <dbReference type="Proteomes" id="UP000030063"/>
    </source>
</evidence>
<dbReference type="OrthoDB" id="8527650at2"/>
<evidence type="ECO:0000313" key="1">
    <source>
        <dbReference type="EMBL" id="KFX71247.1"/>
    </source>
</evidence>
<reference evidence="1 2" key="1">
    <citation type="journal article" date="2014" name="Genome Announc.">
        <title>Draft Genome Sequence of Petroleum Oil-Degrading Marine Bacterium Pseudomonas taeanensis Strain MS-3, Isolated from a Crude Oil-Contaminated Seashore.</title>
        <authorList>
            <person name="Lee S.Y."/>
            <person name="Kim S.H."/>
            <person name="Lee D.G."/>
            <person name="Shin S."/>
            <person name="Yun S.H."/>
            <person name="Choi C.W."/>
            <person name="Chung Y.H."/>
            <person name="Choi J.S."/>
            <person name="Kahng H.Y."/>
            <person name="Kim S.I."/>
        </authorList>
    </citation>
    <scope>NUCLEOTIDE SEQUENCE [LARGE SCALE GENOMIC DNA]</scope>
    <source>
        <strain evidence="1 2">MS-3</strain>
    </source>
</reference>
<keyword evidence="2" id="KW-1185">Reference proteome</keyword>
<protein>
    <submittedName>
        <fullName evidence="1">Formate dehydrogenase</fullName>
    </submittedName>
</protein>
<dbReference type="eggNOG" id="ENOG5032Z86">
    <property type="taxonomic scope" value="Bacteria"/>
</dbReference>
<comment type="caution">
    <text evidence="1">The sequence shown here is derived from an EMBL/GenBank/DDBJ whole genome shotgun (WGS) entry which is preliminary data.</text>
</comment>
<accession>A0A0A1YMU8</accession>
<organism evidence="1 2">
    <name type="scientific">Pseudomonas taeanensis MS-3</name>
    <dbReference type="NCBI Taxonomy" id="1395571"/>
    <lineage>
        <taxon>Bacteria</taxon>
        <taxon>Pseudomonadati</taxon>
        <taxon>Pseudomonadota</taxon>
        <taxon>Gammaproteobacteria</taxon>
        <taxon>Pseudomonadales</taxon>
        <taxon>Pseudomonadaceae</taxon>
        <taxon>Pseudomonas</taxon>
    </lineage>
</organism>
<sequence>MGMNATQLIKMANQIGAFFASQPNPEQARADFAMHLKKQWDPQMRTALYVHIDATAGEGLSAFALEAMQGLREQIEPLARSA</sequence>
<gene>
    <name evidence="1" type="ORF">TMS3_0104770</name>
</gene>